<feature type="domain" description="Cation/H+ exchanger transmembrane" evidence="7">
    <location>
        <begin position="81"/>
        <end position="456"/>
    </location>
</feature>
<dbReference type="GO" id="GO:0015297">
    <property type="term" value="F:antiporter activity"/>
    <property type="evidence" value="ECO:0007669"/>
    <property type="project" value="InterPro"/>
</dbReference>
<dbReference type="Pfam" id="PF00999">
    <property type="entry name" value="Na_H_Exchanger"/>
    <property type="match status" value="1"/>
</dbReference>
<evidence type="ECO:0000256" key="3">
    <source>
        <dbReference type="ARBA" id="ARBA00022692"/>
    </source>
</evidence>
<dbReference type="PANTHER" id="PTHR31102">
    <property type="match status" value="1"/>
</dbReference>
<dbReference type="GO" id="GO:0016020">
    <property type="term" value="C:membrane"/>
    <property type="evidence" value="ECO:0007669"/>
    <property type="project" value="UniProtKB-SubCell"/>
</dbReference>
<evidence type="ECO:0000313" key="11">
    <source>
        <dbReference type="WBParaSite" id="BXY_0969700.1"/>
    </source>
</evidence>
<feature type="transmembrane region" description="Helical" evidence="6">
    <location>
        <begin position="378"/>
        <end position="403"/>
    </location>
</feature>
<reference evidence="8" key="2">
    <citation type="submission" date="2020-09" db="EMBL/GenBank/DDBJ databases">
        <authorList>
            <person name="Kikuchi T."/>
        </authorList>
    </citation>
    <scope>NUCLEOTIDE SEQUENCE</scope>
    <source>
        <strain evidence="8">Ka4C1</strain>
    </source>
</reference>
<evidence type="ECO:0000313" key="9">
    <source>
        <dbReference type="Proteomes" id="UP000095284"/>
    </source>
</evidence>
<accession>A0A1I7S9K0</accession>
<feature type="transmembrane region" description="Helical" evidence="6">
    <location>
        <begin position="314"/>
        <end position="333"/>
    </location>
</feature>
<dbReference type="Gene3D" id="1.20.1530.20">
    <property type="match status" value="1"/>
</dbReference>
<reference evidence="11" key="1">
    <citation type="submission" date="2016-11" db="UniProtKB">
        <authorList>
            <consortium name="WormBaseParasite"/>
        </authorList>
    </citation>
    <scope>IDENTIFICATION</scope>
</reference>
<comment type="similarity">
    <text evidence="2">Belongs to the monovalent cation:proton antiporter 1 (CPA1) transporter (TC 2.A.36) family.</text>
</comment>
<keyword evidence="4 6" id="KW-1133">Transmembrane helix</keyword>
<dbReference type="EMBL" id="CAJFCV020000003">
    <property type="protein sequence ID" value="CAG9111176.1"/>
    <property type="molecule type" value="Genomic_DNA"/>
</dbReference>
<dbReference type="InterPro" id="IPR038770">
    <property type="entry name" value="Na+/solute_symporter_sf"/>
</dbReference>
<evidence type="ECO:0000313" key="8">
    <source>
        <dbReference type="EMBL" id="CAD5222794.1"/>
    </source>
</evidence>
<keyword evidence="3 6" id="KW-0812">Transmembrane</keyword>
<feature type="transmembrane region" description="Helical" evidence="6">
    <location>
        <begin position="217"/>
        <end position="244"/>
    </location>
</feature>
<feature type="transmembrane region" description="Helical" evidence="6">
    <location>
        <begin position="410"/>
        <end position="433"/>
    </location>
</feature>
<feature type="transmembrane region" description="Helical" evidence="6">
    <location>
        <begin position="126"/>
        <end position="143"/>
    </location>
</feature>
<feature type="transmembrane region" description="Helical" evidence="6">
    <location>
        <begin position="184"/>
        <end position="205"/>
    </location>
</feature>
<comment type="subcellular location">
    <subcellularLocation>
        <location evidence="1">Membrane</location>
        <topology evidence="1">Multi-pass membrane protein</topology>
    </subcellularLocation>
</comment>
<evidence type="ECO:0000256" key="4">
    <source>
        <dbReference type="ARBA" id="ARBA00022989"/>
    </source>
</evidence>
<feature type="transmembrane region" description="Helical" evidence="6">
    <location>
        <begin position="66"/>
        <end position="85"/>
    </location>
</feature>
<protein>
    <submittedName>
        <fullName evidence="8">(pine wood nematode) hypothetical protein</fullName>
    </submittedName>
    <submittedName>
        <fullName evidence="11">Na_H_Exchanger domain-containing protein</fullName>
    </submittedName>
</protein>
<dbReference type="GO" id="GO:1902600">
    <property type="term" value="P:proton transmembrane transport"/>
    <property type="evidence" value="ECO:0007669"/>
    <property type="project" value="InterPro"/>
</dbReference>
<feature type="transmembrane region" description="Helical" evidence="6">
    <location>
        <begin position="256"/>
        <end position="279"/>
    </location>
</feature>
<evidence type="ECO:0000256" key="5">
    <source>
        <dbReference type="ARBA" id="ARBA00023136"/>
    </source>
</evidence>
<dbReference type="SMR" id="A0A1I7S9K0"/>
<evidence type="ECO:0000313" key="10">
    <source>
        <dbReference type="Proteomes" id="UP000659654"/>
    </source>
</evidence>
<name>A0A1I7S9K0_BURXY</name>
<feature type="transmembrane region" description="Helical" evidence="6">
    <location>
        <begin position="291"/>
        <end position="308"/>
    </location>
</feature>
<feature type="transmembrane region" description="Helical" evidence="6">
    <location>
        <begin position="354"/>
        <end position="372"/>
    </location>
</feature>
<organism evidence="9 11">
    <name type="scientific">Bursaphelenchus xylophilus</name>
    <name type="common">Pinewood nematode worm</name>
    <name type="synonym">Aphelenchoides xylophilus</name>
    <dbReference type="NCBI Taxonomy" id="6326"/>
    <lineage>
        <taxon>Eukaryota</taxon>
        <taxon>Metazoa</taxon>
        <taxon>Ecdysozoa</taxon>
        <taxon>Nematoda</taxon>
        <taxon>Chromadorea</taxon>
        <taxon>Rhabditida</taxon>
        <taxon>Tylenchina</taxon>
        <taxon>Tylenchomorpha</taxon>
        <taxon>Aphelenchoidea</taxon>
        <taxon>Aphelenchoididae</taxon>
        <taxon>Bursaphelenchus</taxon>
    </lineage>
</organism>
<dbReference type="Proteomes" id="UP000659654">
    <property type="component" value="Unassembled WGS sequence"/>
</dbReference>
<dbReference type="WBParaSite" id="BXY_0969700.1">
    <property type="protein sequence ID" value="BXY_0969700.1"/>
    <property type="gene ID" value="BXY_0969700"/>
</dbReference>
<dbReference type="eggNOG" id="KOG3826">
    <property type="taxonomic scope" value="Eukaryota"/>
</dbReference>
<sequence length="519" mass="57490">MLAKSLLHRELNVAITSILILLTLYISLCSILQKSLYNPLDEGISSLLPIFNGSHLNPLEETKPQVSSTATVMALFFLWAIAMVFGQVMTWLRLPPLLGMLLAGMLVKNVEFFSPIQNIDADWDSILRSLAFLLILIRCGLNLDPDVLKKSLAIFSSLGFISTTIEAIAVVLASYYLFGISLPLAILFSFVLTSTSPAVTVPSMIRLQAHGRGTEKGIPTMILAAASIDNIYCITAFSITAAVFFGGTGNDDLTLLIIRIVVEVTFAVVSGIIFGLLLCVFPRVRVRHAHFIRSVIISSFSTAIFFAAKSTGHTMIGPISVFIMVVVASIKWERDNPKKTKKEEKCFKIIWDDVLQPFLFALIGLVFDFSQINWDVFWSAMAIIFIGAAIRVIAVFAMSIFMALSFKERIFISICFFPKATVQAALAPFIIQYATGNDDRDKSKFLFNTCVLSILATAPVGQLLIDLLGKYLLEKEVRLAERETDSSKVESFEEFEVKPQVIQVEKDNTLRVKVVPIDN</sequence>
<evidence type="ECO:0000256" key="1">
    <source>
        <dbReference type="ARBA" id="ARBA00004141"/>
    </source>
</evidence>
<dbReference type="InterPro" id="IPR006153">
    <property type="entry name" value="Cation/H_exchanger_TM"/>
</dbReference>
<dbReference type="PANTHER" id="PTHR31102:SF1">
    <property type="entry name" value="CATION_H+ EXCHANGER DOMAIN-CONTAINING PROTEIN"/>
    <property type="match status" value="1"/>
</dbReference>
<proteinExistence type="inferred from homology"/>
<dbReference type="InterPro" id="IPR051843">
    <property type="entry name" value="CPA1_transporter"/>
</dbReference>
<feature type="transmembrane region" description="Helical" evidence="6">
    <location>
        <begin position="445"/>
        <end position="465"/>
    </location>
</feature>
<gene>
    <name evidence="8" type="ORF">BXYJ_LOCUS7657</name>
</gene>
<evidence type="ECO:0000259" key="7">
    <source>
        <dbReference type="Pfam" id="PF00999"/>
    </source>
</evidence>
<feature type="transmembrane region" description="Helical" evidence="6">
    <location>
        <begin position="12"/>
        <end position="33"/>
    </location>
</feature>
<dbReference type="Proteomes" id="UP000582659">
    <property type="component" value="Unassembled WGS sequence"/>
</dbReference>
<evidence type="ECO:0000256" key="6">
    <source>
        <dbReference type="SAM" id="Phobius"/>
    </source>
</evidence>
<dbReference type="Proteomes" id="UP000095284">
    <property type="component" value="Unplaced"/>
</dbReference>
<keyword evidence="10" id="KW-1185">Reference proteome</keyword>
<keyword evidence="5 6" id="KW-0472">Membrane</keyword>
<evidence type="ECO:0000256" key="2">
    <source>
        <dbReference type="ARBA" id="ARBA00007367"/>
    </source>
</evidence>
<dbReference type="EMBL" id="CAJFDI010000003">
    <property type="protein sequence ID" value="CAD5222794.1"/>
    <property type="molecule type" value="Genomic_DNA"/>
</dbReference>
<dbReference type="AlphaFoldDB" id="A0A1I7S9K0"/>
<feature type="transmembrane region" description="Helical" evidence="6">
    <location>
        <begin position="155"/>
        <end position="178"/>
    </location>
</feature>
<dbReference type="OrthoDB" id="423807at2759"/>